<evidence type="ECO:0000313" key="3">
    <source>
        <dbReference type="EMBL" id="OAT85216.1"/>
    </source>
</evidence>
<dbReference type="InterPro" id="IPR051416">
    <property type="entry name" value="phD-YefM_TA_antitoxins"/>
</dbReference>
<evidence type="ECO:0000256" key="1">
    <source>
        <dbReference type="ARBA" id="ARBA00009981"/>
    </source>
</evidence>
<reference evidence="3 4" key="1">
    <citation type="submission" date="2016-04" db="EMBL/GenBank/DDBJ databases">
        <authorList>
            <person name="Evans L.H."/>
            <person name="Alamgir A."/>
            <person name="Owens N."/>
            <person name="Weber N.D."/>
            <person name="Virtaneva K."/>
            <person name="Barbian K."/>
            <person name="Babar A."/>
            <person name="Rosenke K."/>
        </authorList>
    </citation>
    <scope>NUCLEOTIDE SEQUENCE [LARGE SCALE GENOMIC DNA]</scope>
    <source>
        <strain evidence="3 4">LMa1</strain>
    </source>
</reference>
<dbReference type="InterPro" id="IPR036165">
    <property type="entry name" value="YefM-like_sf"/>
</dbReference>
<dbReference type="Proteomes" id="UP000078532">
    <property type="component" value="Unassembled WGS sequence"/>
</dbReference>
<evidence type="ECO:0000313" key="4">
    <source>
        <dbReference type="Proteomes" id="UP000078532"/>
    </source>
</evidence>
<dbReference type="OrthoDB" id="2376460at2"/>
<dbReference type="PANTHER" id="PTHR35377">
    <property type="entry name" value="ANTITOXIN VAPB49-RELATED-RELATED"/>
    <property type="match status" value="1"/>
</dbReference>
<dbReference type="STRING" id="1838280.A6M21_06630"/>
<gene>
    <name evidence="3" type="ORF">A6M21_06630</name>
</gene>
<dbReference type="NCBIfam" id="TIGR01552">
    <property type="entry name" value="phd_fam"/>
    <property type="match status" value="1"/>
</dbReference>
<sequence>MADVGIREIKNSLSHYLGRVKKGETFIITDRGVPVARLLPIQVDVPEGINAMLQAGQVSWGGSKPRGSVCRPRLQGGKTLAAVVAEDRR</sequence>
<evidence type="ECO:0000256" key="2">
    <source>
        <dbReference type="RuleBase" id="RU362080"/>
    </source>
</evidence>
<proteinExistence type="inferred from homology"/>
<protein>
    <recommendedName>
        <fullName evidence="2">Antitoxin</fullName>
    </recommendedName>
</protein>
<comment type="similarity">
    <text evidence="1 2">Belongs to the phD/YefM antitoxin family.</text>
</comment>
<comment type="caution">
    <text evidence="3">The sequence shown here is derived from an EMBL/GenBank/DDBJ whole genome shotgun (WGS) entry which is preliminary data.</text>
</comment>
<dbReference type="SUPFAM" id="SSF143120">
    <property type="entry name" value="YefM-like"/>
    <property type="match status" value="1"/>
</dbReference>
<dbReference type="Pfam" id="PF02604">
    <property type="entry name" value="PhdYeFM_antitox"/>
    <property type="match status" value="1"/>
</dbReference>
<name>A0A1B7LGJ0_9FIRM</name>
<dbReference type="AlphaFoldDB" id="A0A1B7LGJ0"/>
<dbReference type="RefSeq" id="WP_066666956.1">
    <property type="nucleotide sequence ID" value="NZ_LYVF01000069.1"/>
</dbReference>
<comment type="function">
    <text evidence="2">Antitoxin component of a type II toxin-antitoxin (TA) system.</text>
</comment>
<organism evidence="3 4">
    <name type="scientific">Desulfotomaculum copahuensis</name>
    <dbReference type="NCBI Taxonomy" id="1838280"/>
    <lineage>
        <taxon>Bacteria</taxon>
        <taxon>Bacillati</taxon>
        <taxon>Bacillota</taxon>
        <taxon>Clostridia</taxon>
        <taxon>Eubacteriales</taxon>
        <taxon>Desulfotomaculaceae</taxon>
        <taxon>Desulfotomaculum</taxon>
    </lineage>
</organism>
<accession>A0A1B7LGJ0</accession>
<dbReference type="EMBL" id="LYVF01000069">
    <property type="protein sequence ID" value="OAT85216.1"/>
    <property type="molecule type" value="Genomic_DNA"/>
</dbReference>
<dbReference type="Gene3D" id="3.40.1620.10">
    <property type="entry name" value="YefM-like domain"/>
    <property type="match status" value="1"/>
</dbReference>
<keyword evidence="4" id="KW-1185">Reference proteome</keyword>
<dbReference type="InterPro" id="IPR006442">
    <property type="entry name" value="Antitoxin_Phd/YefM"/>
</dbReference>